<comment type="caution">
    <text evidence="2">The sequence shown here is derived from an EMBL/GenBank/DDBJ whole genome shotgun (WGS) entry which is preliminary data.</text>
</comment>
<dbReference type="AlphaFoldDB" id="A0AAE0ICA8"/>
<proteinExistence type="predicted"/>
<reference evidence="2" key="1">
    <citation type="journal article" date="2023" name="Mol. Phylogenet. Evol.">
        <title>Genome-scale phylogeny and comparative genomics of the fungal order Sordariales.</title>
        <authorList>
            <person name="Hensen N."/>
            <person name="Bonometti L."/>
            <person name="Westerberg I."/>
            <person name="Brannstrom I.O."/>
            <person name="Guillou S."/>
            <person name="Cros-Aarteil S."/>
            <person name="Calhoun S."/>
            <person name="Haridas S."/>
            <person name="Kuo A."/>
            <person name="Mondo S."/>
            <person name="Pangilinan J."/>
            <person name="Riley R."/>
            <person name="LaButti K."/>
            <person name="Andreopoulos B."/>
            <person name="Lipzen A."/>
            <person name="Chen C."/>
            <person name="Yan M."/>
            <person name="Daum C."/>
            <person name="Ng V."/>
            <person name="Clum A."/>
            <person name="Steindorff A."/>
            <person name="Ohm R.A."/>
            <person name="Martin F."/>
            <person name="Silar P."/>
            <person name="Natvig D.O."/>
            <person name="Lalanne C."/>
            <person name="Gautier V."/>
            <person name="Ament-Velasquez S.L."/>
            <person name="Kruys A."/>
            <person name="Hutchinson M.I."/>
            <person name="Powell A.J."/>
            <person name="Barry K."/>
            <person name="Miller A.N."/>
            <person name="Grigoriev I.V."/>
            <person name="Debuchy R."/>
            <person name="Gladieux P."/>
            <person name="Hiltunen Thoren M."/>
            <person name="Johannesson H."/>
        </authorList>
    </citation>
    <scope>NUCLEOTIDE SEQUENCE</scope>
    <source>
        <strain evidence="2">CBS 118394</strain>
    </source>
</reference>
<dbReference type="EMBL" id="JAUEDM010000003">
    <property type="protein sequence ID" value="KAK3322305.1"/>
    <property type="molecule type" value="Genomic_DNA"/>
</dbReference>
<gene>
    <name evidence="2" type="ORF">B0H66DRAFT_531649</name>
</gene>
<keyword evidence="3" id="KW-1185">Reference proteome</keyword>
<feature type="region of interest" description="Disordered" evidence="1">
    <location>
        <begin position="72"/>
        <end position="101"/>
    </location>
</feature>
<name>A0AAE0ICA8_9PEZI</name>
<evidence type="ECO:0000313" key="3">
    <source>
        <dbReference type="Proteomes" id="UP001283341"/>
    </source>
</evidence>
<accession>A0AAE0ICA8</accession>
<dbReference type="Proteomes" id="UP001283341">
    <property type="component" value="Unassembled WGS sequence"/>
</dbReference>
<evidence type="ECO:0000313" key="2">
    <source>
        <dbReference type="EMBL" id="KAK3322305.1"/>
    </source>
</evidence>
<protein>
    <submittedName>
        <fullName evidence="2">Uncharacterized protein</fullName>
    </submittedName>
</protein>
<reference evidence="2" key="2">
    <citation type="submission" date="2023-06" db="EMBL/GenBank/DDBJ databases">
        <authorList>
            <consortium name="Lawrence Berkeley National Laboratory"/>
            <person name="Haridas S."/>
            <person name="Hensen N."/>
            <person name="Bonometti L."/>
            <person name="Westerberg I."/>
            <person name="Brannstrom I.O."/>
            <person name="Guillou S."/>
            <person name="Cros-Aarteil S."/>
            <person name="Calhoun S."/>
            <person name="Kuo A."/>
            <person name="Mondo S."/>
            <person name="Pangilinan J."/>
            <person name="Riley R."/>
            <person name="Labutti K."/>
            <person name="Andreopoulos B."/>
            <person name="Lipzen A."/>
            <person name="Chen C."/>
            <person name="Yanf M."/>
            <person name="Daum C."/>
            <person name="Ng V."/>
            <person name="Clum A."/>
            <person name="Steindorff A."/>
            <person name="Ohm R."/>
            <person name="Martin F."/>
            <person name="Silar P."/>
            <person name="Natvig D."/>
            <person name="Lalanne C."/>
            <person name="Gautier V."/>
            <person name="Ament-Velasquez S.L."/>
            <person name="Kruys A."/>
            <person name="Hutchinson M.I."/>
            <person name="Powell A.J."/>
            <person name="Barry K."/>
            <person name="Miller A.N."/>
            <person name="Grigoriev I.V."/>
            <person name="Debuchy R."/>
            <person name="Gladieux P."/>
            <person name="Thoren M.H."/>
            <person name="Johannesson H."/>
        </authorList>
    </citation>
    <scope>NUCLEOTIDE SEQUENCE</scope>
    <source>
        <strain evidence="2">CBS 118394</strain>
    </source>
</reference>
<organism evidence="2 3">
    <name type="scientific">Apodospora peruviana</name>
    <dbReference type="NCBI Taxonomy" id="516989"/>
    <lineage>
        <taxon>Eukaryota</taxon>
        <taxon>Fungi</taxon>
        <taxon>Dikarya</taxon>
        <taxon>Ascomycota</taxon>
        <taxon>Pezizomycotina</taxon>
        <taxon>Sordariomycetes</taxon>
        <taxon>Sordariomycetidae</taxon>
        <taxon>Sordariales</taxon>
        <taxon>Lasiosphaeriaceae</taxon>
        <taxon>Apodospora</taxon>
    </lineage>
</organism>
<evidence type="ECO:0000256" key="1">
    <source>
        <dbReference type="SAM" id="MobiDB-lite"/>
    </source>
</evidence>
<sequence>MPMMSSVVLQAVLLHQLPGFRNLFAGEAQVGEPDKSGCAFKVQTDQLKLHVLIWQIFHDDAACNELIFPSTPHQGRESASRHGTIRPHQAPLPKRHSKNETATRNFQHTTTTLFACLSVSQQPRSLRAAHDGLLRSLNSVRHRSLLPWSPYTALGAYRNPRSGSSYTTRPMDLLHGSRTILDPSITAAKGHGARLVLFPEMWTQESQLHDSCPSARANNRRGGVALPCTSIAATACICCTSQAHTPPTIRQKRHMNTAISAHLVTISITSLDKPDVLPASLWRASRSWGAVSPKFSLWLIDFKRHSSLLPVRLPAPAVKTAPSWGKCRETGNQGRIRSNHGSWRTPAVLGQDPCAHHKRLSFATASWAVFANTDNFTPCAVSSSLVLVTALKTALP</sequence>